<evidence type="ECO:0000256" key="3">
    <source>
        <dbReference type="ARBA" id="ARBA00023277"/>
    </source>
</evidence>
<dbReference type="Gene3D" id="3.20.20.300">
    <property type="entry name" value="Glycoside hydrolase, family 3, N-terminal domain"/>
    <property type="match status" value="1"/>
</dbReference>
<proteinExistence type="inferred from homology"/>
<feature type="domain" description="Fibronectin type III-like" evidence="7">
    <location>
        <begin position="578"/>
        <end position="648"/>
    </location>
</feature>
<evidence type="ECO:0000256" key="6">
    <source>
        <dbReference type="RuleBase" id="RU361161"/>
    </source>
</evidence>
<dbReference type="FunFam" id="2.60.40.10:FF:000495">
    <property type="entry name" value="Periplasmic beta-glucosidase"/>
    <property type="match status" value="1"/>
</dbReference>
<accession>A0A8J3KAM1</accession>
<dbReference type="Gene3D" id="3.40.50.1700">
    <property type="entry name" value="Glycoside hydrolase family 3 C-terminal domain"/>
    <property type="match status" value="1"/>
</dbReference>
<protein>
    <recommendedName>
        <fullName evidence="5">Exo-alpha-(1-&gt;6)-L-arabinopyranosidase</fullName>
    </recommendedName>
</protein>
<keyword evidence="6" id="KW-0326">Glycosidase</keyword>
<dbReference type="Gene3D" id="2.60.40.10">
    <property type="entry name" value="Immunoglobulins"/>
    <property type="match status" value="1"/>
</dbReference>
<comment type="similarity">
    <text evidence="1 6">Belongs to the glycosyl hydrolase 3 family.</text>
</comment>
<dbReference type="InterPro" id="IPR001764">
    <property type="entry name" value="Glyco_hydro_3_N"/>
</dbReference>
<keyword evidence="2 6" id="KW-0378">Hydrolase</keyword>
<keyword evidence="3" id="KW-0119">Carbohydrate metabolism</keyword>
<dbReference type="PANTHER" id="PTHR42715:SF10">
    <property type="entry name" value="BETA-GLUCOSIDASE"/>
    <property type="match status" value="1"/>
</dbReference>
<dbReference type="InterPro" id="IPR017853">
    <property type="entry name" value="GH"/>
</dbReference>
<dbReference type="GO" id="GO:0005975">
    <property type="term" value="P:carbohydrate metabolic process"/>
    <property type="evidence" value="ECO:0007669"/>
    <property type="project" value="InterPro"/>
</dbReference>
<dbReference type="RefSeq" id="WP_203831704.1">
    <property type="nucleotide sequence ID" value="NZ_BONH01000004.1"/>
</dbReference>
<dbReference type="SUPFAM" id="SSF51445">
    <property type="entry name" value="(Trans)glycosidases"/>
    <property type="match status" value="1"/>
</dbReference>
<dbReference type="InterPro" id="IPR002772">
    <property type="entry name" value="Glyco_hydro_3_C"/>
</dbReference>
<dbReference type="Proteomes" id="UP000659904">
    <property type="component" value="Unassembled WGS sequence"/>
</dbReference>
<comment type="function">
    <text evidence="4">Catalyzes the hydrolysis of a non-reducing terminal alpha-L-arabinopyranosidic linkage in ginsenoside Rb2 (alpha-L-arabinopyranosyl-(1-&gt;6)-alpha-D-glucopyranosyl) to release alpha-D-glucopyranosyl (Rd). It is not able to hydrolyze alpha-L-arabinofuranosyl-(1-&gt;6)-alpha-D-glucopyranosyl (Rc).</text>
</comment>
<dbReference type="AlphaFoldDB" id="A0A8J3KAM1"/>
<sequence length="792" mass="84504">MTATADTDQLVASMTLAEKAALCAGRDFWSLYGVPRLGVPEILVADGPHGLRKELSTEQVQLGASVPATCFPTSAGMASTWDPELIEQVGRALGAEARAEGVSVLLGPGVNIKRTPLCGRNFEYFSEDPLLAGRMGAAWIRGVQSQGVGASLKHFAANNQEHRRFSVDALVDERALREVYLAAFETAVAGGAPWTVMCAYNRVNGVYAAEHGWLLNQVLREEWGFDGIVVSDWGAVNERVDGLAAGLDLEMPGFGGHHDQLVVDAVTSGLLPVDVLDRTAARFLTLIERTAQARAGGHSYDRDAHHALAGRVAAEGTVLLKNDGGLLPLASGARIAVIGAFAEQPRFQGAGSSHINPHRLDDAYTRLSDLAETTYAAGYRRDSDETDDALLAEAVAAARAADTVLLYVGLTDSYETEGLDRTHLRLPASHDALVAAVAAANPRTVVLLHNGAPVEMPWHADVPAIVEAYLGGQAGGSAVADVLFGLGEPGGRLAETFPHRWADNPVHALPNGPRQAEYRESVYVGYRYYDTAGADVLFPFGHGLSYTSFAFADVTAIGTGAVEVTVTVTNTGERTGSEVVQVYVHHPAAAGARPDQELKGFAKVRLAPGESRAVTISLDRRAFAWYDVTGGRWAVTGGRYEIRVGASSRDVRATTTVEVTGDGPPAPAYPVPAAGQQWDREQFAAVLGRPLPDNTADAPGAFTLNTPLNDMRSSPVTRLLQASARRQARGLVKDPKSPMALLIGAMLDESPLRLLSMMSRGKVGRPVQEALLDLVNGHWLRGLRRLARARRR</sequence>
<dbReference type="Pfam" id="PF01915">
    <property type="entry name" value="Glyco_hydro_3_C"/>
    <property type="match status" value="1"/>
</dbReference>
<dbReference type="PROSITE" id="PS00775">
    <property type="entry name" value="GLYCOSYL_HYDROL_F3"/>
    <property type="match status" value="1"/>
</dbReference>
<dbReference type="InterPro" id="IPR036881">
    <property type="entry name" value="Glyco_hydro_3_C_sf"/>
</dbReference>
<comment type="caution">
    <text evidence="8">The sequence shown here is derived from an EMBL/GenBank/DDBJ whole genome shotgun (WGS) entry which is preliminary data.</text>
</comment>
<dbReference type="InterPro" id="IPR013783">
    <property type="entry name" value="Ig-like_fold"/>
</dbReference>
<dbReference type="InterPro" id="IPR050288">
    <property type="entry name" value="Cellulose_deg_GH3"/>
</dbReference>
<dbReference type="InterPro" id="IPR036962">
    <property type="entry name" value="Glyco_hydro_3_N_sf"/>
</dbReference>
<dbReference type="SUPFAM" id="SSF52279">
    <property type="entry name" value="Beta-D-glucan exohydrolase, C-terminal domain"/>
    <property type="match status" value="1"/>
</dbReference>
<dbReference type="InterPro" id="IPR026891">
    <property type="entry name" value="Fn3-like"/>
</dbReference>
<dbReference type="InterPro" id="IPR019800">
    <property type="entry name" value="Glyco_hydro_3_AS"/>
</dbReference>
<dbReference type="SMART" id="SM01217">
    <property type="entry name" value="Fn3_like"/>
    <property type="match status" value="1"/>
</dbReference>
<dbReference type="Pfam" id="PF14310">
    <property type="entry name" value="Fn3-like"/>
    <property type="match status" value="1"/>
</dbReference>
<dbReference type="PRINTS" id="PR00133">
    <property type="entry name" value="GLHYDRLASE3"/>
</dbReference>
<name>A0A8J3KAM1_9ACTN</name>
<evidence type="ECO:0000256" key="5">
    <source>
        <dbReference type="ARBA" id="ARBA00074219"/>
    </source>
</evidence>
<dbReference type="EMBL" id="BONH01000004">
    <property type="protein sequence ID" value="GIF96376.1"/>
    <property type="molecule type" value="Genomic_DNA"/>
</dbReference>
<dbReference type="GO" id="GO:0008422">
    <property type="term" value="F:beta-glucosidase activity"/>
    <property type="evidence" value="ECO:0007669"/>
    <property type="project" value="UniProtKB-ARBA"/>
</dbReference>
<dbReference type="PANTHER" id="PTHR42715">
    <property type="entry name" value="BETA-GLUCOSIDASE"/>
    <property type="match status" value="1"/>
</dbReference>
<organism evidence="8 9">
    <name type="scientific">Catellatospora citrea</name>
    <dbReference type="NCBI Taxonomy" id="53366"/>
    <lineage>
        <taxon>Bacteria</taxon>
        <taxon>Bacillati</taxon>
        <taxon>Actinomycetota</taxon>
        <taxon>Actinomycetes</taxon>
        <taxon>Micromonosporales</taxon>
        <taxon>Micromonosporaceae</taxon>
        <taxon>Catellatospora</taxon>
    </lineage>
</organism>
<evidence type="ECO:0000313" key="8">
    <source>
        <dbReference type="EMBL" id="GIF96376.1"/>
    </source>
</evidence>
<evidence type="ECO:0000259" key="7">
    <source>
        <dbReference type="SMART" id="SM01217"/>
    </source>
</evidence>
<reference evidence="8 9" key="1">
    <citation type="submission" date="2021-01" db="EMBL/GenBank/DDBJ databases">
        <title>Whole genome shotgun sequence of Catellatospora citrea NBRC 14495.</title>
        <authorList>
            <person name="Komaki H."/>
            <person name="Tamura T."/>
        </authorList>
    </citation>
    <scope>NUCLEOTIDE SEQUENCE [LARGE SCALE GENOMIC DNA]</scope>
    <source>
        <strain evidence="8 9">NBRC 14495</strain>
    </source>
</reference>
<dbReference type="Pfam" id="PF00933">
    <property type="entry name" value="Glyco_hydro_3"/>
    <property type="match status" value="1"/>
</dbReference>
<keyword evidence="9" id="KW-1185">Reference proteome</keyword>
<evidence type="ECO:0000256" key="1">
    <source>
        <dbReference type="ARBA" id="ARBA00005336"/>
    </source>
</evidence>
<evidence type="ECO:0000256" key="4">
    <source>
        <dbReference type="ARBA" id="ARBA00058905"/>
    </source>
</evidence>
<evidence type="ECO:0000256" key="2">
    <source>
        <dbReference type="ARBA" id="ARBA00022801"/>
    </source>
</evidence>
<evidence type="ECO:0000313" key="9">
    <source>
        <dbReference type="Proteomes" id="UP000659904"/>
    </source>
</evidence>
<gene>
    <name evidence="8" type="ORF">Cci01nite_14700</name>
</gene>